<dbReference type="Proteomes" id="UP000693970">
    <property type="component" value="Unassembled WGS sequence"/>
</dbReference>
<evidence type="ECO:0000313" key="3">
    <source>
        <dbReference type="EMBL" id="KAG7339342.1"/>
    </source>
</evidence>
<dbReference type="SMART" id="SM00220">
    <property type="entry name" value="S_TKc"/>
    <property type="match status" value="1"/>
</dbReference>
<dbReference type="InterPro" id="IPR000719">
    <property type="entry name" value="Prot_kinase_dom"/>
</dbReference>
<feature type="compositionally biased region" description="Acidic residues" evidence="1">
    <location>
        <begin position="685"/>
        <end position="695"/>
    </location>
</feature>
<accession>A0A9K3LHC7</accession>
<keyword evidence="4" id="KW-0723">Serine/threonine-protein kinase</keyword>
<dbReference type="PANTHER" id="PTHR44167:SF24">
    <property type="entry name" value="SERINE_THREONINE-PROTEIN KINASE CHK2"/>
    <property type="match status" value="1"/>
</dbReference>
<evidence type="ECO:0000259" key="2">
    <source>
        <dbReference type="PROSITE" id="PS50011"/>
    </source>
</evidence>
<dbReference type="EMBL" id="JAGRRH010000036">
    <property type="protein sequence ID" value="KAG7339342.1"/>
    <property type="molecule type" value="Genomic_DNA"/>
</dbReference>
<feature type="domain" description="Protein kinase" evidence="2">
    <location>
        <begin position="328"/>
        <end position="583"/>
    </location>
</feature>
<feature type="compositionally biased region" description="Basic and acidic residues" evidence="1">
    <location>
        <begin position="696"/>
        <end position="705"/>
    </location>
</feature>
<name>A0A9K3LHC7_9STRA</name>
<evidence type="ECO:0000256" key="1">
    <source>
        <dbReference type="SAM" id="MobiDB-lite"/>
    </source>
</evidence>
<evidence type="ECO:0000313" key="4">
    <source>
        <dbReference type="EMBL" id="KAG7361905.1"/>
    </source>
</evidence>
<dbReference type="Pfam" id="PF00069">
    <property type="entry name" value="Pkinase"/>
    <property type="match status" value="1"/>
</dbReference>
<dbReference type="GO" id="GO:0005524">
    <property type="term" value="F:ATP binding"/>
    <property type="evidence" value="ECO:0007669"/>
    <property type="project" value="InterPro"/>
</dbReference>
<keyword evidence="5" id="KW-1185">Reference proteome</keyword>
<dbReference type="GO" id="GO:0004674">
    <property type="term" value="F:protein serine/threonine kinase activity"/>
    <property type="evidence" value="ECO:0007669"/>
    <property type="project" value="UniProtKB-KW"/>
</dbReference>
<evidence type="ECO:0000313" key="5">
    <source>
        <dbReference type="Proteomes" id="UP000693970"/>
    </source>
</evidence>
<dbReference type="EMBL" id="JAGRRH010000012">
    <property type="protein sequence ID" value="KAG7361905.1"/>
    <property type="molecule type" value="Genomic_DNA"/>
</dbReference>
<comment type="caution">
    <text evidence="4">The sequence shown here is derived from an EMBL/GenBank/DDBJ whole genome shotgun (WGS) entry which is preliminary data.</text>
</comment>
<reference evidence="4" key="1">
    <citation type="journal article" date="2021" name="Sci. Rep.">
        <title>Diploid genomic architecture of Nitzschia inconspicua, an elite biomass production diatom.</title>
        <authorList>
            <person name="Oliver A."/>
            <person name="Podell S."/>
            <person name="Pinowska A."/>
            <person name="Traller J.C."/>
            <person name="Smith S.R."/>
            <person name="McClure R."/>
            <person name="Beliaev A."/>
            <person name="Bohutskyi P."/>
            <person name="Hill E.A."/>
            <person name="Rabines A."/>
            <person name="Zheng H."/>
            <person name="Allen L.Z."/>
            <person name="Kuo A."/>
            <person name="Grigoriev I.V."/>
            <person name="Allen A.E."/>
            <person name="Hazlebeck D."/>
            <person name="Allen E.E."/>
        </authorList>
    </citation>
    <scope>NUCLEOTIDE SEQUENCE</scope>
    <source>
        <strain evidence="4">Hildebrandi</strain>
    </source>
</reference>
<gene>
    <name evidence="3" type="ORF">IV203_017639</name>
    <name evidence="4" type="ORF">IV203_025571</name>
</gene>
<organism evidence="4 5">
    <name type="scientific">Nitzschia inconspicua</name>
    <dbReference type="NCBI Taxonomy" id="303405"/>
    <lineage>
        <taxon>Eukaryota</taxon>
        <taxon>Sar</taxon>
        <taxon>Stramenopiles</taxon>
        <taxon>Ochrophyta</taxon>
        <taxon>Bacillariophyta</taxon>
        <taxon>Bacillariophyceae</taxon>
        <taxon>Bacillariophycidae</taxon>
        <taxon>Bacillariales</taxon>
        <taxon>Bacillariaceae</taxon>
        <taxon>Nitzschia</taxon>
    </lineage>
</organism>
<proteinExistence type="predicted"/>
<protein>
    <submittedName>
        <fullName evidence="4">Serine/threonine protein kinase</fullName>
    </submittedName>
</protein>
<keyword evidence="4" id="KW-0418">Kinase</keyword>
<keyword evidence="4" id="KW-0808">Transferase</keyword>
<dbReference type="AlphaFoldDB" id="A0A9K3LHC7"/>
<dbReference type="PANTHER" id="PTHR44167">
    <property type="entry name" value="OVARIAN-SPECIFIC SERINE/THREONINE-PROTEIN KINASE LOK-RELATED"/>
    <property type="match status" value="1"/>
</dbReference>
<feature type="region of interest" description="Disordered" evidence="1">
    <location>
        <begin position="683"/>
        <end position="705"/>
    </location>
</feature>
<dbReference type="OrthoDB" id="5592585at2759"/>
<reference evidence="4" key="2">
    <citation type="submission" date="2021-04" db="EMBL/GenBank/DDBJ databases">
        <authorList>
            <person name="Podell S."/>
        </authorList>
    </citation>
    <scope>NUCLEOTIDE SEQUENCE</scope>
    <source>
        <strain evidence="4">Hildebrandi</strain>
    </source>
</reference>
<dbReference type="PROSITE" id="PS50011">
    <property type="entry name" value="PROTEIN_KINASE_DOM"/>
    <property type="match status" value="1"/>
</dbReference>
<sequence>MSSYSPRVHVAWDGNAIDYRNCDSPSSPFHPNFRPILRKILLINGNPQSSRKGKLDFNIATVKPVYLATFAKKTGHGYRLCGKGYGEGLEPLLQVLNKLIAEVAQEDFVFGDYSNLAAGQELNYLEEYVTVLAELADGDAALTVCFVLFVLTYILSTTFGKAVSSVNELQEFGCVQVKEPNHRNDGDKNKLFKKEANIAIIACLIGNSSMRSVVEAHAGTQSGNYRDIIYALVPPSKDNIYQDEPQDNIRDFELFYDMAFPDGKDPRENTVPALCITKQDFYSGLRLFCNKKKKNANRYLGPDEGTNPPPKTRIELARTGQLFLPSDFEILSKIEHNVYTVRLRDHPLGTYVMKVATEHIKYILKYVMAEVVVESSLWHPHIIALWGYLFCFLDGKITVLLILQNGGQDLARTAHCLNTQDELGGMRKLQDVLGYIVQTNSAIAALHTIGVLHRDIKPSNIVHNKDDPTQVLVIDFNCARLTALANGTQTVKIGSFGFVCGDNEGAAQDVYAMGQTAIFLSSGKTLDLLPRQERIKKQLRAAFSAEVSDQMIDLFSKYLMFIMNPNVSKRWTSLQALVGSSALQVVVNRGGKGADSLHHLFESIDSLTATQPTDLVEGSDTGKEGSKRLKGTLHHMLEAQDIVDSIYNMDIADLTEPGHEYPLLDAFIVDEINMESFEIHPDTENLTEDRDEDKEDIQRNGSEHGCHGEFFYEGDAIDLSPDAWTTSKTPDRGGKHSGHRQSIIDGTVEAMIGVNEQPEDTNFGQPVASTSLINATVAESEQIDCEDSEEPIKLPKDVGRIVASRFGKLMIGFVCSLTCFGWHYASIYGSNLSGFPEYTEIGFQVLLSFRECTSQYTHIDTDSIKTCGGVFLASGKDFFLNRSSKSPERVECPANCDHCQIDDEFPSEKDFLLEGSSCTAKEVSLRDTTGTESSKLIFKSHFDKLVMNTMVLWAETKDEADDRFDMAVSFFTSQWLSPYEYDDNDP</sequence>